<protein>
    <recommendedName>
        <fullName evidence="4">Asparagine synthase</fullName>
    </recommendedName>
</protein>
<dbReference type="Proteomes" id="UP000184241">
    <property type="component" value="Unassembled WGS sequence"/>
</dbReference>
<evidence type="ECO:0000313" key="2">
    <source>
        <dbReference type="EMBL" id="SHI10510.1"/>
    </source>
</evidence>
<keyword evidence="1" id="KW-0472">Membrane</keyword>
<evidence type="ECO:0000256" key="1">
    <source>
        <dbReference type="SAM" id="Phobius"/>
    </source>
</evidence>
<organism evidence="2 3">
    <name type="scientific">Clostridium intestinale DSM 6191</name>
    <dbReference type="NCBI Taxonomy" id="1121320"/>
    <lineage>
        <taxon>Bacteria</taxon>
        <taxon>Bacillati</taxon>
        <taxon>Bacillota</taxon>
        <taxon>Clostridia</taxon>
        <taxon>Eubacteriales</taxon>
        <taxon>Clostridiaceae</taxon>
        <taxon>Clostridium</taxon>
    </lineage>
</organism>
<evidence type="ECO:0008006" key="4">
    <source>
        <dbReference type="Google" id="ProtNLM"/>
    </source>
</evidence>
<evidence type="ECO:0000313" key="3">
    <source>
        <dbReference type="Proteomes" id="UP000184241"/>
    </source>
</evidence>
<dbReference type="AlphaFoldDB" id="A0A1M5YEM4"/>
<proteinExistence type="predicted"/>
<reference evidence="2 3" key="1">
    <citation type="submission" date="2016-11" db="EMBL/GenBank/DDBJ databases">
        <authorList>
            <person name="Jaros S."/>
            <person name="Januszkiewicz K."/>
            <person name="Wedrychowicz H."/>
        </authorList>
    </citation>
    <scope>NUCLEOTIDE SEQUENCE [LARGE SCALE GENOMIC DNA]</scope>
    <source>
        <strain evidence="2 3">DSM 6191</strain>
    </source>
</reference>
<accession>A0A1M5YEM4</accession>
<name>A0A1M5YEM4_9CLOT</name>
<sequence length="70" mass="7542">MNYRRNHKIKEGLIPTALGTAVTAGAIAARCMDARHHSMGKRDIVPMLETAVLGFGLAHVVLGAIDLFQD</sequence>
<keyword evidence="1" id="KW-0812">Transmembrane</keyword>
<dbReference type="EMBL" id="FQXU01000006">
    <property type="protein sequence ID" value="SHI10510.1"/>
    <property type="molecule type" value="Genomic_DNA"/>
</dbReference>
<dbReference type="RefSeq" id="WP_021803645.1">
    <property type="nucleotide sequence ID" value="NZ_FQXU01000006.1"/>
</dbReference>
<keyword evidence="1" id="KW-1133">Transmembrane helix</keyword>
<gene>
    <name evidence="2" type="ORF">SAMN02745941_01936</name>
</gene>
<feature type="transmembrane region" description="Helical" evidence="1">
    <location>
        <begin position="44"/>
        <end position="68"/>
    </location>
</feature>